<keyword evidence="2 5" id="KW-0812">Transmembrane</keyword>
<evidence type="ECO:0000256" key="2">
    <source>
        <dbReference type="ARBA" id="ARBA00022692"/>
    </source>
</evidence>
<evidence type="ECO:0000313" key="8">
    <source>
        <dbReference type="Proteomes" id="UP000247763"/>
    </source>
</evidence>
<dbReference type="NCBIfam" id="TIGR01297">
    <property type="entry name" value="CDF"/>
    <property type="match status" value="1"/>
</dbReference>
<dbReference type="InterPro" id="IPR002524">
    <property type="entry name" value="Cation_efflux"/>
</dbReference>
<dbReference type="PANTHER" id="PTHR11562">
    <property type="entry name" value="CATION EFFLUX PROTEIN/ ZINC TRANSPORTER"/>
    <property type="match status" value="1"/>
</dbReference>
<feature type="transmembrane region" description="Helical" evidence="5">
    <location>
        <begin position="214"/>
        <end position="235"/>
    </location>
</feature>
<keyword evidence="4 5" id="KW-0472">Membrane</keyword>
<feature type="transmembrane region" description="Helical" evidence="5">
    <location>
        <begin position="148"/>
        <end position="167"/>
    </location>
</feature>
<dbReference type="OrthoDB" id="271709at2"/>
<feature type="transmembrane region" description="Helical" evidence="5">
    <location>
        <begin position="188"/>
        <end position="208"/>
    </location>
</feature>
<evidence type="ECO:0000313" key="7">
    <source>
        <dbReference type="EMBL" id="AWM76460.1"/>
    </source>
</evidence>
<dbReference type="Proteomes" id="UP000247763">
    <property type="component" value="Chromosome"/>
</dbReference>
<feature type="transmembrane region" description="Helical" evidence="5">
    <location>
        <begin position="116"/>
        <end position="136"/>
    </location>
</feature>
<feature type="domain" description="Cation efflux protein transmembrane" evidence="6">
    <location>
        <begin position="46"/>
        <end position="243"/>
    </location>
</feature>
<dbReference type="InterPro" id="IPR027469">
    <property type="entry name" value="Cation_efflux_TMD_sf"/>
</dbReference>
<feature type="transmembrane region" description="Helical" evidence="5">
    <location>
        <begin position="78"/>
        <end position="95"/>
    </location>
</feature>
<dbReference type="PANTHER" id="PTHR11562:SF40">
    <property type="entry name" value="CATION EFFLUX SYSTEM PROTEIN"/>
    <property type="match status" value="1"/>
</dbReference>
<dbReference type="AlphaFoldDB" id="A0A2Z3HT13"/>
<keyword evidence="8" id="KW-1185">Reference proteome</keyword>
<dbReference type="KEGG" id="phb:HYN04_00985"/>
<evidence type="ECO:0000256" key="5">
    <source>
        <dbReference type="SAM" id="Phobius"/>
    </source>
</evidence>
<dbReference type="GO" id="GO:0005886">
    <property type="term" value="C:plasma membrane"/>
    <property type="evidence" value="ECO:0007669"/>
    <property type="project" value="TreeGrafter"/>
</dbReference>
<dbReference type="Gene3D" id="1.20.1510.10">
    <property type="entry name" value="Cation efflux protein transmembrane domain"/>
    <property type="match status" value="1"/>
</dbReference>
<name>A0A2Z3HT13_9CAUL</name>
<dbReference type="SUPFAM" id="SSF161111">
    <property type="entry name" value="Cation efflux protein transmembrane domain-like"/>
    <property type="match status" value="1"/>
</dbReference>
<proteinExistence type="predicted"/>
<dbReference type="GO" id="GO:0005385">
    <property type="term" value="F:zinc ion transmembrane transporter activity"/>
    <property type="evidence" value="ECO:0007669"/>
    <property type="project" value="TreeGrafter"/>
</dbReference>
<protein>
    <submittedName>
        <fullName evidence="7">Cation transporter</fullName>
    </submittedName>
</protein>
<evidence type="ECO:0000259" key="6">
    <source>
        <dbReference type="Pfam" id="PF01545"/>
    </source>
</evidence>
<dbReference type="Pfam" id="PF01545">
    <property type="entry name" value="Cation_efflux"/>
    <property type="match status" value="1"/>
</dbReference>
<evidence type="ECO:0000256" key="1">
    <source>
        <dbReference type="ARBA" id="ARBA00004141"/>
    </source>
</evidence>
<sequence>MLQSYTKSVTLRPPLPRNPPALTLARLPLDETGVTAQVVRNERRTWLAALLVAVASAVQVAAGLAFGSVALVANGAHSGAHVAALAVAGAAYRVARANAHNPRLAHGAGRIGDLAAFANAVLLALAAFGLAVESVSRLVTPEVPDYPAALYAAAGGLALNLACMALLRPGAADRRDPSGDINLSAAHLHVAADAAVAALTLAGLFAAWRLGWTWADPVAALVGAGLIAHFAATILRRAGAALLDLRQSPALEAEVALRLEAAGLVAEDVRAWRTGAGRNAVAVRLRAPSHEAPAQVRRALEGLSGVSRISLDLT</sequence>
<reference evidence="8" key="1">
    <citation type="submission" date="2018-05" db="EMBL/GenBank/DDBJ databases">
        <title>Genome sequencing of Phenylobacterium sp. HYN0004.</title>
        <authorList>
            <person name="Yi H."/>
            <person name="Baek C."/>
        </authorList>
    </citation>
    <scope>NUCLEOTIDE SEQUENCE [LARGE SCALE GENOMIC DNA]</scope>
    <source>
        <strain evidence="8">HYN0004</strain>
    </source>
</reference>
<gene>
    <name evidence="7" type="ORF">HYN04_00985</name>
</gene>
<organism evidence="7 8">
    <name type="scientific">Phenylobacterium parvum</name>
    <dbReference type="NCBI Taxonomy" id="2201350"/>
    <lineage>
        <taxon>Bacteria</taxon>
        <taxon>Pseudomonadati</taxon>
        <taxon>Pseudomonadota</taxon>
        <taxon>Alphaproteobacteria</taxon>
        <taxon>Caulobacterales</taxon>
        <taxon>Caulobacteraceae</taxon>
        <taxon>Phenylobacterium</taxon>
    </lineage>
</organism>
<feature type="transmembrane region" description="Helical" evidence="5">
    <location>
        <begin position="46"/>
        <end position="72"/>
    </location>
</feature>
<evidence type="ECO:0000256" key="3">
    <source>
        <dbReference type="ARBA" id="ARBA00022989"/>
    </source>
</evidence>
<keyword evidence="3 5" id="KW-1133">Transmembrane helix</keyword>
<dbReference type="InterPro" id="IPR058533">
    <property type="entry name" value="Cation_efflux_TM"/>
</dbReference>
<comment type="subcellular location">
    <subcellularLocation>
        <location evidence="1">Membrane</location>
        <topology evidence="1">Multi-pass membrane protein</topology>
    </subcellularLocation>
</comment>
<dbReference type="InterPro" id="IPR050681">
    <property type="entry name" value="CDF/SLC30A"/>
</dbReference>
<evidence type="ECO:0000256" key="4">
    <source>
        <dbReference type="ARBA" id="ARBA00023136"/>
    </source>
</evidence>
<dbReference type="EMBL" id="CP029479">
    <property type="protein sequence ID" value="AWM76460.1"/>
    <property type="molecule type" value="Genomic_DNA"/>
</dbReference>
<accession>A0A2Z3HT13</accession>